<feature type="non-terminal residue" evidence="1">
    <location>
        <position position="99"/>
    </location>
</feature>
<evidence type="ECO:0000313" key="2">
    <source>
        <dbReference type="Proteomes" id="UP000469452"/>
    </source>
</evidence>
<name>A0A6A5AZX0_APHAT</name>
<dbReference type="AlphaFoldDB" id="A0A6A5AZX0"/>
<accession>A0A6A5AZX0</accession>
<dbReference type="Proteomes" id="UP000469452">
    <property type="component" value="Unassembled WGS sequence"/>
</dbReference>
<sequence length="99" mass="10777">MVEAYAGYGPTVTSGDRPTVVVSNKEIEQNGQNGDVTPFNSPREPNYDLELNNGFMDFGGISLEDKSVPSNNINSSSEELSVNVLARKVQQLTKAIDRN</sequence>
<reference evidence="1 2" key="1">
    <citation type="submission" date="2019-06" db="EMBL/GenBank/DDBJ databases">
        <title>Genomics analysis of Aphanomyces spp. identifies a new class of oomycete effector associated with host adaptation.</title>
        <authorList>
            <person name="Gaulin E."/>
        </authorList>
    </citation>
    <scope>NUCLEOTIDE SEQUENCE [LARGE SCALE GENOMIC DNA]</scope>
    <source>
        <strain evidence="1 2">E</strain>
    </source>
</reference>
<comment type="caution">
    <text evidence="1">The sequence shown here is derived from an EMBL/GenBank/DDBJ whole genome shotgun (WGS) entry which is preliminary data.</text>
</comment>
<proteinExistence type="predicted"/>
<gene>
    <name evidence="1" type="ORF">AaE_000209</name>
</gene>
<organism evidence="1 2">
    <name type="scientific">Aphanomyces astaci</name>
    <name type="common">Crayfish plague agent</name>
    <dbReference type="NCBI Taxonomy" id="112090"/>
    <lineage>
        <taxon>Eukaryota</taxon>
        <taxon>Sar</taxon>
        <taxon>Stramenopiles</taxon>
        <taxon>Oomycota</taxon>
        <taxon>Saprolegniomycetes</taxon>
        <taxon>Saprolegniales</taxon>
        <taxon>Verrucalvaceae</taxon>
        <taxon>Aphanomyces</taxon>
    </lineage>
</organism>
<dbReference type="EMBL" id="VJMI01000419">
    <property type="protein sequence ID" value="KAF0776091.1"/>
    <property type="molecule type" value="Genomic_DNA"/>
</dbReference>
<evidence type="ECO:0000313" key="1">
    <source>
        <dbReference type="EMBL" id="KAF0776091.1"/>
    </source>
</evidence>
<protein>
    <submittedName>
        <fullName evidence="1">Uncharacterized protein</fullName>
    </submittedName>
</protein>